<dbReference type="Proteomes" id="UP000008721">
    <property type="component" value="Chromosome"/>
</dbReference>
<dbReference type="OrthoDB" id="9805133at2"/>
<evidence type="ECO:0000256" key="3">
    <source>
        <dbReference type="ARBA" id="ARBA00022475"/>
    </source>
</evidence>
<evidence type="ECO:0000256" key="5">
    <source>
        <dbReference type="ARBA" id="ARBA00022927"/>
    </source>
</evidence>
<feature type="transmembrane region" description="Helical" evidence="9">
    <location>
        <begin position="95"/>
        <end position="121"/>
    </location>
</feature>
<keyword evidence="12" id="KW-1185">Reference proteome</keyword>
<keyword evidence="5 8" id="KW-0653">Protein transport</keyword>
<evidence type="ECO:0000256" key="9">
    <source>
        <dbReference type="SAM" id="Phobius"/>
    </source>
</evidence>
<feature type="domain" description="MotA/TolQ/ExbB proton channel" evidence="10">
    <location>
        <begin position="46"/>
        <end position="136"/>
    </location>
</feature>
<evidence type="ECO:0000256" key="6">
    <source>
        <dbReference type="ARBA" id="ARBA00022989"/>
    </source>
</evidence>
<feature type="transmembrane region" description="Helical" evidence="9">
    <location>
        <begin position="7"/>
        <end position="28"/>
    </location>
</feature>
<gene>
    <name evidence="11" type="ordered locus">Sulku_0851</name>
</gene>
<evidence type="ECO:0000256" key="2">
    <source>
        <dbReference type="ARBA" id="ARBA00022448"/>
    </source>
</evidence>
<keyword evidence="6 9" id="KW-1133">Transmembrane helix</keyword>
<dbReference type="NCBIfam" id="TIGR02805">
    <property type="entry name" value="exbB2"/>
    <property type="match status" value="1"/>
</dbReference>
<evidence type="ECO:0000256" key="8">
    <source>
        <dbReference type="RuleBase" id="RU004057"/>
    </source>
</evidence>
<evidence type="ECO:0000256" key="7">
    <source>
        <dbReference type="ARBA" id="ARBA00023136"/>
    </source>
</evidence>
<sequence>MEELKLVVDYATLGILGLMSVIAFAYGIERFFYYRSIEINHYETKNQAEAELTKNLTTISVIGSNAPYVGLLGTVSGIMVVFYEIGQSGGMEPSVVVIGLSLALKATALGLLVAIPSMMIYSACLRKVDLLMGKFEDACA</sequence>
<dbReference type="InterPro" id="IPR002898">
    <property type="entry name" value="MotA_ExbB_proton_chnl"/>
</dbReference>
<dbReference type="GO" id="GO:0017038">
    <property type="term" value="P:protein import"/>
    <property type="evidence" value="ECO:0007669"/>
    <property type="project" value="TreeGrafter"/>
</dbReference>
<dbReference type="GO" id="GO:0005886">
    <property type="term" value="C:plasma membrane"/>
    <property type="evidence" value="ECO:0007669"/>
    <property type="project" value="UniProtKB-SubCell"/>
</dbReference>
<evidence type="ECO:0000313" key="11">
    <source>
        <dbReference type="EMBL" id="ADR33517.1"/>
    </source>
</evidence>
<evidence type="ECO:0000256" key="1">
    <source>
        <dbReference type="ARBA" id="ARBA00004429"/>
    </source>
</evidence>
<reference evidence="11 12" key="1">
    <citation type="journal article" date="2012" name="Stand. Genomic Sci.">
        <title>Complete genome sequence of the sulfur compounds oxidizing chemolithoautotroph Sulfuricurvum kujiense type strain (YK-1(T)).</title>
        <authorList>
            <person name="Han C."/>
            <person name="Kotsyurbenko O."/>
            <person name="Chertkov O."/>
            <person name="Held B."/>
            <person name="Lapidus A."/>
            <person name="Nolan M."/>
            <person name="Lucas S."/>
            <person name="Hammon N."/>
            <person name="Deshpande S."/>
            <person name="Cheng J.F."/>
            <person name="Tapia R."/>
            <person name="Goodwin L.A."/>
            <person name="Pitluck S."/>
            <person name="Liolios K."/>
            <person name="Pagani I."/>
            <person name="Ivanova N."/>
            <person name="Mavromatis K."/>
            <person name="Mikhailova N."/>
            <person name="Pati A."/>
            <person name="Chen A."/>
            <person name="Palaniappan K."/>
            <person name="Land M."/>
            <person name="Hauser L."/>
            <person name="Chang Y.J."/>
            <person name="Jeffries C.D."/>
            <person name="Brambilla E.M."/>
            <person name="Rohde M."/>
            <person name="Spring S."/>
            <person name="Sikorski J."/>
            <person name="Goker M."/>
            <person name="Woyke T."/>
            <person name="Bristow J."/>
            <person name="Eisen J.A."/>
            <person name="Markowitz V."/>
            <person name="Hugenholtz P."/>
            <person name="Kyrpides N.C."/>
            <person name="Klenk H.P."/>
            <person name="Detter J.C."/>
        </authorList>
    </citation>
    <scope>NUCLEOTIDE SEQUENCE [LARGE SCALE GENOMIC DNA]</scope>
    <source>
        <strain evidence="12">ATCC BAA-921 / DSM 16994 / JCM 11577 / YK-1</strain>
    </source>
</reference>
<evidence type="ECO:0000259" key="10">
    <source>
        <dbReference type="Pfam" id="PF01618"/>
    </source>
</evidence>
<keyword evidence="3" id="KW-1003">Cell membrane</keyword>
<feature type="transmembrane region" description="Helical" evidence="9">
    <location>
        <begin position="66"/>
        <end position="83"/>
    </location>
</feature>
<evidence type="ECO:0000313" key="12">
    <source>
        <dbReference type="Proteomes" id="UP000008721"/>
    </source>
</evidence>
<comment type="subcellular location">
    <subcellularLocation>
        <location evidence="1">Cell inner membrane</location>
        <topology evidence="1">Multi-pass membrane protein</topology>
    </subcellularLocation>
    <subcellularLocation>
        <location evidence="8">Membrane</location>
        <topology evidence="8">Multi-pass membrane protein</topology>
    </subcellularLocation>
</comment>
<comment type="similarity">
    <text evidence="8">Belongs to the exbB/tolQ family.</text>
</comment>
<accession>E4U1Z9</accession>
<dbReference type="GO" id="GO:0055085">
    <property type="term" value="P:transmembrane transport"/>
    <property type="evidence" value="ECO:0007669"/>
    <property type="project" value="InterPro"/>
</dbReference>
<dbReference type="KEGG" id="sku:Sulku_0851"/>
<name>E4U1Z9_SULKY</name>
<dbReference type="EMBL" id="CP002355">
    <property type="protein sequence ID" value="ADR33517.1"/>
    <property type="molecule type" value="Genomic_DNA"/>
</dbReference>
<keyword evidence="2 8" id="KW-0813">Transport</keyword>
<keyword evidence="7 9" id="KW-0472">Membrane</keyword>
<proteinExistence type="inferred from homology"/>
<protein>
    <submittedName>
        <fullName evidence="11">Outer membrane transport energization protein ExbB</fullName>
    </submittedName>
</protein>
<dbReference type="RefSeq" id="WP_013459714.1">
    <property type="nucleotide sequence ID" value="NC_014762.1"/>
</dbReference>
<dbReference type="PANTHER" id="PTHR30625">
    <property type="entry name" value="PROTEIN TOLQ"/>
    <property type="match status" value="1"/>
</dbReference>
<dbReference type="PANTHER" id="PTHR30625:SF15">
    <property type="entry name" value="BIOPOLYMER TRANSPORT PROTEIN EXBB"/>
    <property type="match status" value="1"/>
</dbReference>
<dbReference type="Pfam" id="PF01618">
    <property type="entry name" value="MotA_ExbB"/>
    <property type="match status" value="1"/>
</dbReference>
<dbReference type="AlphaFoldDB" id="E4U1Z9"/>
<organism evidence="11 12">
    <name type="scientific">Sulfuricurvum kujiense (strain ATCC BAA-921 / DSM 16994 / JCM 11577 / YK-1)</name>
    <dbReference type="NCBI Taxonomy" id="709032"/>
    <lineage>
        <taxon>Bacteria</taxon>
        <taxon>Pseudomonadati</taxon>
        <taxon>Campylobacterota</taxon>
        <taxon>Epsilonproteobacteria</taxon>
        <taxon>Campylobacterales</taxon>
        <taxon>Sulfurimonadaceae</taxon>
        <taxon>Sulfuricurvum</taxon>
    </lineage>
</organism>
<keyword evidence="4 9" id="KW-0812">Transmembrane</keyword>
<evidence type="ECO:0000256" key="4">
    <source>
        <dbReference type="ARBA" id="ARBA00022692"/>
    </source>
</evidence>
<dbReference type="InterPro" id="IPR050790">
    <property type="entry name" value="ExbB/TolQ_transport"/>
</dbReference>
<dbReference type="STRING" id="709032.Sulku_0851"/>
<dbReference type="InterPro" id="IPR014172">
    <property type="entry name" value="TonB_ExbB_2"/>
</dbReference>
<dbReference type="eggNOG" id="COG0811">
    <property type="taxonomic scope" value="Bacteria"/>
</dbReference>
<dbReference type="HOGENOM" id="CLU_133317_0_0_7"/>